<dbReference type="OMA" id="CSLAHYY"/>
<protein>
    <submittedName>
        <fullName evidence="3">Rab-GAP TBC domain-containing protein</fullName>
    </submittedName>
</protein>
<name>A0A915ID69_ROMCU</name>
<dbReference type="Proteomes" id="UP000887565">
    <property type="component" value="Unplaced"/>
</dbReference>
<dbReference type="PROSITE" id="PS50086">
    <property type="entry name" value="TBC_RABGAP"/>
    <property type="match status" value="1"/>
</dbReference>
<dbReference type="PANTHER" id="PTHR13297">
    <property type="entry name" value="TBC1 DOMAIN FAMILY MEMBER 23-RELATED"/>
    <property type="match status" value="1"/>
</dbReference>
<dbReference type="Pfam" id="PF19430">
    <property type="entry name" value="TBC1D23_C"/>
    <property type="match status" value="1"/>
</dbReference>
<organism evidence="2 3">
    <name type="scientific">Romanomermis culicivorax</name>
    <name type="common">Nematode worm</name>
    <dbReference type="NCBI Taxonomy" id="13658"/>
    <lineage>
        <taxon>Eukaryota</taxon>
        <taxon>Metazoa</taxon>
        <taxon>Ecdysozoa</taxon>
        <taxon>Nematoda</taxon>
        <taxon>Enoplea</taxon>
        <taxon>Dorylaimia</taxon>
        <taxon>Mermithida</taxon>
        <taxon>Mermithoidea</taxon>
        <taxon>Mermithidae</taxon>
        <taxon>Romanomermis</taxon>
    </lineage>
</organism>
<sequence>MDRLAITSDLESVITLFCKNREMKFEIDNGWSEVLQLLCTLKLTKPALYNVFHAVVTKYIPLGCKSNGRPFDLFRLLLLYHDPVLCSVLDTKQITPDLYAKQWFNSLFAATCDLEIALKIWDVYLQQADPFLLFFMALVVLINARDQILENKDKLREDTVKFVRSLLYSLSAEDINDFCQLAMHYSSKTPQSFRRDYHGPLFGSNLTQAFESVTVHSLLCLPVSIQELLNTSANHNVTEIVNDPAKFQDIVQKLEELKQKSFPDSHWCFIGSGEMSEDDPDRFVYMVISYFLQKSVSNVSLARGGFNALHNALKESLSTRLKAHNVKECLVCKDAGRKSSKNVNVEEMTIVDRALKTANGTTNSLSKKSLSLFNKVRDAVKSKTGEVKEIVSDYVNSGSDANGGMSAVKHVDSAERHGKKSYRNSASVFTISEGSSDEMSDGDLPASEMDVITREKVKLKTWLNKPDVTHYFECQEIDDNRRTFDSHIVLTKSHLFILRDSFTCSQLPKNEEKGYAYVKSRRQLSSILKITSKRQYPELLTFKYGFELAPGEEKVTATERFFIPKAGDCAKAIKMSIVSLLQQKTVG</sequence>
<accession>A0A915ID69</accession>
<dbReference type="GO" id="GO:0005829">
    <property type="term" value="C:cytosol"/>
    <property type="evidence" value="ECO:0007669"/>
    <property type="project" value="GOC"/>
</dbReference>
<dbReference type="GO" id="GO:0042147">
    <property type="term" value="P:retrograde transport, endosome to Golgi"/>
    <property type="evidence" value="ECO:0007669"/>
    <property type="project" value="InterPro"/>
</dbReference>
<dbReference type="Gene3D" id="1.10.472.80">
    <property type="entry name" value="Ypt/Rab-GAP domain of gyp1p, domain 3"/>
    <property type="match status" value="1"/>
</dbReference>
<feature type="domain" description="Rab-GAP TBC" evidence="1">
    <location>
        <begin position="1"/>
        <end position="128"/>
    </location>
</feature>
<dbReference type="InterPro" id="IPR035969">
    <property type="entry name" value="Rab-GAP_TBC_sf"/>
</dbReference>
<dbReference type="SUPFAM" id="SSF47923">
    <property type="entry name" value="Ypt/Rab-GAP domain of gyp1p"/>
    <property type="match status" value="1"/>
</dbReference>
<evidence type="ECO:0000313" key="2">
    <source>
        <dbReference type="Proteomes" id="UP000887565"/>
    </source>
</evidence>
<dbReference type="GO" id="GO:0099041">
    <property type="term" value="P:vesicle tethering to Golgi"/>
    <property type="evidence" value="ECO:0007669"/>
    <property type="project" value="TreeGrafter"/>
</dbReference>
<dbReference type="WBParaSite" id="nRc.2.0.1.t11842-RA">
    <property type="protein sequence ID" value="nRc.2.0.1.t11842-RA"/>
    <property type="gene ID" value="nRc.2.0.1.g11842"/>
</dbReference>
<proteinExistence type="predicted"/>
<dbReference type="InterPro" id="IPR000195">
    <property type="entry name" value="Rab-GAP-TBC_dom"/>
</dbReference>
<evidence type="ECO:0000313" key="3">
    <source>
        <dbReference type="WBParaSite" id="nRc.2.0.1.t11842-RA"/>
    </source>
</evidence>
<dbReference type="InterPro" id="IPR045799">
    <property type="entry name" value="TBC1D23_C"/>
</dbReference>
<dbReference type="CDD" id="cd20788">
    <property type="entry name" value="TBC1D23_C-like"/>
    <property type="match status" value="1"/>
</dbReference>
<dbReference type="Pfam" id="PF00566">
    <property type="entry name" value="RabGAP-TBC"/>
    <property type="match status" value="1"/>
</dbReference>
<evidence type="ECO:0000259" key="1">
    <source>
        <dbReference type="PROSITE" id="PS50086"/>
    </source>
</evidence>
<reference evidence="3" key="1">
    <citation type="submission" date="2022-11" db="UniProtKB">
        <authorList>
            <consortium name="WormBaseParasite"/>
        </authorList>
    </citation>
    <scope>IDENTIFICATION</scope>
</reference>
<keyword evidence="2" id="KW-1185">Reference proteome</keyword>
<dbReference type="GO" id="GO:0005802">
    <property type="term" value="C:trans-Golgi network"/>
    <property type="evidence" value="ECO:0007669"/>
    <property type="project" value="TreeGrafter"/>
</dbReference>
<dbReference type="InterPro" id="IPR039755">
    <property type="entry name" value="TBC1D23"/>
</dbReference>
<dbReference type="AlphaFoldDB" id="A0A915ID69"/>
<dbReference type="PANTHER" id="PTHR13297:SF5">
    <property type="entry name" value="TBC1 DOMAIN FAMILY MEMBER 23"/>
    <property type="match status" value="1"/>
</dbReference>